<dbReference type="AlphaFoldDB" id="A0AA97EK19"/>
<dbReference type="KEGG" id="hws:RNZ46_12865"/>
<feature type="domain" description="DUF6250" evidence="1">
    <location>
        <begin position="53"/>
        <end position="218"/>
    </location>
</feature>
<dbReference type="EMBL" id="CP136521">
    <property type="protein sequence ID" value="WOD42881.1"/>
    <property type="molecule type" value="Genomic_DNA"/>
</dbReference>
<dbReference type="InterPro" id="IPR046217">
    <property type="entry name" value="DUF6250"/>
</dbReference>
<keyword evidence="3" id="KW-1185">Reference proteome</keyword>
<evidence type="ECO:0000313" key="3">
    <source>
        <dbReference type="Proteomes" id="UP001302486"/>
    </source>
</evidence>
<dbReference type="Gene3D" id="2.60.120.200">
    <property type="match status" value="1"/>
</dbReference>
<gene>
    <name evidence="2" type="ORF">RNZ46_12865</name>
</gene>
<evidence type="ECO:0000313" key="2">
    <source>
        <dbReference type="EMBL" id="WOD42881.1"/>
    </source>
</evidence>
<reference evidence="3" key="1">
    <citation type="submission" date="2024-06" db="EMBL/GenBank/DDBJ databases">
        <title>Hwangdonia haimaensis gen. nov., sp. nov., a member of the family Flavobacteriaceae isolated from the haima cold seep.</title>
        <authorList>
            <person name="Li J."/>
        </authorList>
    </citation>
    <scope>NUCLEOTIDE SEQUENCE [LARGE SCALE GENOMIC DNA]</scope>
    <source>
        <strain evidence="3">SCSIO 19198</strain>
    </source>
</reference>
<sequence length="223" mass="26036">MRNLYLIVLLITVFGCNDNSVLYENVLDNPENWIVEQQPNGQTIFNDKSIEIIDAKGCTIWFKNKLHAPVKISYDVTVIDEGGKYDRVSDMNCLWMANDPKNPDDFFKASEERAGIFPNYHHFTGYYVGYGGHHNTKTRFRRYNGNVNRSLLPEHDLSNKKFMITANKKMHIEIVVKDSLTSYSRNGEIIYKIKDNQPYTSGYFGFRTVNNHMKIENFKVEHY</sequence>
<dbReference type="Pfam" id="PF19763">
    <property type="entry name" value="DUF6250"/>
    <property type="match status" value="1"/>
</dbReference>
<proteinExistence type="predicted"/>
<organism evidence="2 3">
    <name type="scientific">Hwangdonia lutea</name>
    <dbReference type="NCBI Taxonomy" id="3075823"/>
    <lineage>
        <taxon>Bacteria</taxon>
        <taxon>Pseudomonadati</taxon>
        <taxon>Bacteroidota</taxon>
        <taxon>Flavobacteriia</taxon>
        <taxon>Flavobacteriales</taxon>
        <taxon>Flavobacteriaceae</taxon>
        <taxon>Hwangdonia</taxon>
    </lineage>
</organism>
<evidence type="ECO:0000259" key="1">
    <source>
        <dbReference type="Pfam" id="PF19763"/>
    </source>
</evidence>
<accession>A0AA97EK19</accession>
<dbReference type="PROSITE" id="PS51257">
    <property type="entry name" value="PROKAR_LIPOPROTEIN"/>
    <property type="match status" value="1"/>
</dbReference>
<name>A0AA97EK19_9FLAO</name>
<dbReference type="Proteomes" id="UP001302486">
    <property type="component" value="Chromosome"/>
</dbReference>
<dbReference type="RefSeq" id="WP_316982572.1">
    <property type="nucleotide sequence ID" value="NZ_CP136521.1"/>
</dbReference>
<protein>
    <submittedName>
        <fullName evidence="2">DUF6250 domain-containing protein</fullName>
    </submittedName>
</protein>